<protein>
    <submittedName>
        <fullName evidence="1">Uncharacterized protein</fullName>
    </submittedName>
</protein>
<dbReference type="KEGG" id="vg:77936993"/>
<sequence length="53" mass="6562">MSRSNHSKHQQSKEFWSRRPMRYFTSCKWAKVKCHRIERAQARDLVRKEVDKL</sequence>
<dbReference type="RefSeq" id="YP_010660983.1">
    <property type="nucleotide sequence ID" value="NC_070882.1"/>
</dbReference>
<dbReference type="Proteomes" id="UP000322144">
    <property type="component" value="Segment"/>
</dbReference>
<organism evidence="1 2">
    <name type="scientific">Pseudomonas phage vB_PaeM_PS119XW</name>
    <dbReference type="NCBI Taxonomy" id="2601632"/>
    <lineage>
        <taxon>Viruses</taxon>
        <taxon>Duplodnaviria</taxon>
        <taxon>Heunggongvirae</taxon>
        <taxon>Uroviricota</taxon>
        <taxon>Caudoviricetes</taxon>
        <taxon>Chimalliviridae</taxon>
        <taxon>Pawinskivirus</taxon>
        <taxon>Pawinskivirus PS119XW</taxon>
    </lineage>
</organism>
<dbReference type="GeneID" id="77936993"/>
<evidence type="ECO:0000313" key="2">
    <source>
        <dbReference type="Proteomes" id="UP000322144"/>
    </source>
</evidence>
<accession>A0A5C1K7V2</accession>
<evidence type="ECO:0000313" key="1">
    <source>
        <dbReference type="EMBL" id="QEM41972.1"/>
    </source>
</evidence>
<keyword evidence="2" id="KW-1185">Reference proteome</keyword>
<reference evidence="1 2" key="1">
    <citation type="submission" date="2019-06" db="EMBL/GenBank/DDBJ databases">
        <title>A distant relative of Phikzvirus genus phages from a therapeutic phage collection.</title>
        <authorList>
            <person name="Hejnowicz M.S."/>
            <person name="Dabrowski K."/>
            <person name="Gawor J."/>
            <person name="Weber-Dabrowska B."/>
            <person name="Gromadka R."/>
            <person name="Lobocka M.B."/>
        </authorList>
    </citation>
    <scope>NUCLEOTIDE SEQUENCE [LARGE SCALE GENOMIC DNA]</scope>
</reference>
<proteinExistence type="predicted"/>
<dbReference type="EMBL" id="MN103543">
    <property type="protein sequence ID" value="QEM41972.1"/>
    <property type="molecule type" value="Genomic_DNA"/>
</dbReference>
<name>A0A5C1K7V2_9CAUD</name>